<dbReference type="Gene3D" id="3.30.160.270">
    <property type="match status" value="1"/>
</dbReference>
<dbReference type="NCBIfam" id="TIGR00977">
    <property type="entry name" value="citramal_synth"/>
    <property type="match status" value="1"/>
</dbReference>
<name>A0A4R2QR19_9PSEU</name>
<evidence type="ECO:0000256" key="8">
    <source>
        <dbReference type="NCBIfam" id="TIGR00977"/>
    </source>
</evidence>
<protein>
    <recommendedName>
        <fullName evidence="8">Citramalate synthase</fullName>
        <ecNumber evidence="8">2.3.3.21</ecNumber>
    </recommendedName>
</protein>
<dbReference type="InterPro" id="IPR036230">
    <property type="entry name" value="LeuA_allosteric_dom_sf"/>
</dbReference>
<evidence type="ECO:0000256" key="3">
    <source>
        <dbReference type="ARBA" id="ARBA00022605"/>
    </source>
</evidence>
<evidence type="ECO:0000256" key="6">
    <source>
        <dbReference type="ARBA" id="ARBA00023304"/>
    </source>
</evidence>
<dbReference type="InterPro" id="IPR005675">
    <property type="entry name" value="Citramal_synthase"/>
</dbReference>
<evidence type="ECO:0000256" key="1">
    <source>
        <dbReference type="ARBA" id="ARBA00004743"/>
    </source>
</evidence>
<organism evidence="11 12">
    <name type="scientific">Tamaricihabitans halophyticus</name>
    <dbReference type="NCBI Taxonomy" id="1262583"/>
    <lineage>
        <taxon>Bacteria</taxon>
        <taxon>Bacillati</taxon>
        <taxon>Actinomycetota</taxon>
        <taxon>Actinomycetes</taxon>
        <taxon>Pseudonocardiales</taxon>
        <taxon>Pseudonocardiaceae</taxon>
        <taxon>Tamaricihabitans</taxon>
    </lineage>
</organism>
<dbReference type="Gene3D" id="1.10.238.260">
    <property type="match status" value="1"/>
</dbReference>
<comment type="pathway">
    <text evidence="1">Amino-acid biosynthesis; L-isoleucine biosynthesis; 2-oxobutanoate from pyruvate: step 1/3.</text>
</comment>
<evidence type="ECO:0000256" key="9">
    <source>
        <dbReference type="RuleBase" id="RU003523"/>
    </source>
</evidence>
<dbReference type="PROSITE" id="PS00815">
    <property type="entry name" value="AIPM_HOMOCIT_SYNTH_1"/>
    <property type="match status" value="1"/>
</dbReference>
<evidence type="ECO:0000313" key="11">
    <source>
        <dbReference type="EMBL" id="TCP52067.1"/>
    </source>
</evidence>
<dbReference type="UniPathway" id="UPA00047">
    <property type="reaction ID" value="UER00066"/>
</dbReference>
<dbReference type="GO" id="GO:0009098">
    <property type="term" value="P:L-leucine biosynthetic process"/>
    <property type="evidence" value="ECO:0007669"/>
    <property type="project" value="InterPro"/>
</dbReference>
<feature type="domain" description="Pyruvate carboxyltransferase" evidence="10">
    <location>
        <begin position="17"/>
        <end position="284"/>
    </location>
</feature>
<dbReference type="Proteomes" id="UP000294911">
    <property type="component" value="Unassembled WGS sequence"/>
</dbReference>
<keyword evidence="3" id="KW-0028">Amino-acid biosynthesis</keyword>
<evidence type="ECO:0000313" key="12">
    <source>
        <dbReference type="Proteomes" id="UP000294911"/>
    </source>
</evidence>
<dbReference type="AlphaFoldDB" id="A0A4R2QR19"/>
<dbReference type="PANTHER" id="PTHR43538:SF1">
    <property type="entry name" value="(R)-CITRAMALATE SYNTHASE"/>
    <property type="match status" value="1"/>
</dbReference>
<proteinExistence type="inferred from homology"/>
<dbReference type="InterPro" id="IPR013785">
    <property type="entry name" value="Aldolase_TIM"/>
</dbReference>
<keyword evidence="6" id="KW-0100">Branched-chain amino acid biosynthesis</keyword>
<dbReference type="PROSITE" id="PS50991">
    <property type="entry name" value="PYR_CT"/>
    <property type="match status" value="1"/>
</dbReference>
<dbReference type="EMBL" id="SLXQ01000006">
    <property type="protein sequence ID" value="TCP52067.1"/>
    <property type="molecule type" value="Genomic_DNA"/>
</dbReference>
<dbReference type="SUPFAM" id="SSF110921">
    <property type="entry name" value="2-isopropylmalate synthase LeuA, allosteric (dimerisation) domain"/>
    <property type="match status" value="1"/>
</dbReference>
<evidence type="ECO:0000256" key="4">
    <source>
        <dbReference type="ARBA" id="ARBA00022624"/>
    </source>
</evidence>
<dbReference type="InterPro" id="IPR054691">
    <property type="entry name" value="LeuA/HCS_post-cat"/>
</dbReference>
<dbReference type="GO" id="GO:0043714">
    <property type="term" value="F:(R)-citramalate synthase activity"/>
    <property type="evidence" value="ECO:0007669"/>
    <property type="project" value="UniProtKB-UniRule"/>
</dbReference>
<dbReference type="Pfam" id="PF00682">
    <property type="entry name" value="HMGL-like"/>
    <property type="match status" value="1"/>
</dbReference>
<comment type="caution">
    <text evidence="11">The sequence shown here is derived from an EMBL/GenBank/DDBJ whole genome shotgun (WGS) entry which is preliminary data.</text>
</comment>
<dbReference type="OrthoDB" id="9803573at2"/>
<dbReference type="Pfam" id="PF22617">
    <property type="entry name" value="HCS_D2"/>
    <property type="match status" value="1"/>
</dbReference>
<dbReference type="InterPro" id="IPR013709">
    <property type="entry name" value="2-isopropylmalate_synth_dimer"/>
</dbReference>
<gene>
    <name evidence="11" type="ORF">EV191_106233</name>
</gene>
<evidence type="ECO:0000256" key="5">
    <source>
        <dbReference type="ARBA" id="ARBA00022679"/>
    </source>
</evidence>
<dbReference type="PANTHER" id="PTHR43538">
    <property type="entry name" value="ALPHA-IPM SYNTHASE/HOMOCITRATE SYNTHASE"/>
    <property type="match status" value="1"/>
</dbReference>
<dbReference type="GO" id="GO:0003852">
    <property type="term" value="F:2-isopropylmalate synthase activity"/>
    <property type="evidence" value="ECO:0007669"/>
    <property type="project" value="InterPro"/>
</dbReference>
<dbReference type="CDD" id="cd07941">
    <property type="entry name" value="DRE_TIM_LeuA3"/>
    <property type="match status" value="1"/>
</dbReference>
<keyword evidence="5 9" id="KW-0808">Transferase</keyword>
<comment type="catalytic activity">
    <reaction evidence="7">
        <text>pyruvate + acetyl-CoA + H2O = (3R)-citramalate + CoA + H(+)</text>
        <dbReference type="Rhea" id="RHEA:19045"/>
        <dbReference type="ChEBI" id="CHEBI:15361"/>
        <dbReference type="ChEBI" id="CHEBI:15377"/>
        <dbReference type="ChEBI" id="CHEBI:15378"/>
        <dbReference type="ChEBI" id="CHEBI:30934"/>
        <dbReference type="ChEBI" id="CHEBI:57287"/>
        <dbReference type="ChEBI" id="CHEBI:57288"/>
        <dbReference type="EC" id="2.3.3.21"/>
    </reaction>
</comment>
<dbReference type="RefSeq" id="WP_132877909.1">
    <property type="nucleotide sequence ID" value="NZ_SLXQ01000006.1"/>
</dbReference>
<dbReference type="Pfam" id="PF08502">
    <property type="entry name" value="LeuA_dimer"/>
    <property type="match status" value="1"/>
</dbReference>
<dbReference type="InterPro" id="IPR002034">
    <property type="entry name" value="AIPM/Hcit_synth_CS"/>
</dbReference>
<comment type="similarity">
    <text evidence="2 9">Belongs to the alpha-IPM synthase/homocitrate synthase family.</text>
</comment>
<accession>A0A4R2QR19</accession>
<evidence type="ECO:0000256" key="7">
    <source>
        <dbReference type="ARBA" id="ARBA00048263"/>
    </source>
</evidence>
<keyword evidence="4" id="KW-0412">Isoleucine biosynthesis</keyword>
<reference evidence="11 12" key="1">
    <citation type="submission" date="2019-03" db="EMBL/GenBank/DDBJ databases">
        <title>Genomic Encyclopedia of Type Strains, Phase IV (KMG-IV): sequencing the most valuable type-strain genomes for metagenomic binning, comparative biology and taxonomic classification.</title>
        <authorList>
            <person name="Goeker M."/>
        </authorList>
    </citation>
    <scope>NUCLEOTIDE SEQUENCE [LARGE SCALE GENOMIC DNA]</scope>
    <source>
        <strain evidence="11 12">DSM 45765</strain>
    </source>
</reference>
<dbReference type="GO" id="GO:0009097">
    <property type="term" value="P:isoleucine biosynthetic process"/>
    <property type="evidence" value="ECO:0007669"/>
    <property type="project" value="UniProtKB-UniRule"/>
</dbReference>
<dbReference type="SMART" id="SM00917">
    <property type="entry name" value="LeuA_dimer"/>
    <property type="match status" value="1"/>
</dbReference>
<dbReference type="Gene3D" id="3.20.20.70">
    <property type="entry name" value="Aldolase class I"/>
    <property type="match status" value="1"/>
</dbReference>
<dbReference type="EC" id="2.3.3.21" evidence="8"/>
<evidence type="ECO:0000256" key="2">
    <source>
        <dbReference type="ARBA" id="ARBA00006154"/>
    </source>
</evidence>
<evidence type="ECO:0000259" key="10">
    <source>
        <dbReference type="PROSITE" id="PS50991"/>
    </source>
</evidence>
<dbReference type="SUPFAM" id="SSF51569">
    <property type="entry name" value="Aldolase"/>
    <property type="match status" value="1"/>
</dbReference>
<sequence>MTSTAQTPKNTPLGDAFHVYDTTLRDGAQREGITYSAADKLAVARLLDGLGVGFIEGGWPGALPKDTEFFQRAAAGELELRHAALVAFGSTRRAGVRAEEDAQVRALLDSQAPVVTLVAKSDRRHIERALRTDVAEACAMVRETTEFLVGEGRRVFLDAEHFFDGYAFDPDCALRVLDAAVQGGADVVVLCDTNGGALPLGLSQTVTEVIARTGFRVGIHCQDDTSCAVANSVAAVQAGATHVQCTANGYGERAGNADLFAVVGNLVTKLEMPVLPPENLGELTRVSHALAEIANIAPDTHQAYVGSSAFAHKAGLHASAIKVDPELYNHIDPATVGNDMRVLVTEMAGRASLELKARELGVDLAGQPEALSNVVHRVKELEAGGWSFEAADASLELLLRNEIKDDPVRLDEPPFALESYRVVLDHAQDGSVISEATVKVHVSGERVIATAEGNGPVHALDAALRKALSPYLSWLNSVELTDYKVRILPGHPGTDAVTRVLLESSDGQAEWTTVGVHGNIVEASWLALCDALVHKAMWDRVPQASSPA</sequence>
<dbReference type="InterPro" id="IPR000891">
    <property type="entry name" value="PYR_CT"/>
</dbReference>
<keyword evidence="12" id="KW-1185">Reference proteome</keyword>